<protein>
    <submittedName>
        <fullName evidence="1">Uncharacterized protein</fullName>
    </submittedName>
</protein>
<proteinExistence type="predicted"/>
<evidence type="ECO:0000313" key="2">
    <source>
        <dbReference type="Proteomes" id="UP000525078"/>
    </source>
</evidence>
<gene>
    <name evidence="1" type="ORF">F8388_012090</name>
</gene>
<evidence type="ECO:0000313" key="1">
    <source>
        <dbReference type="EMBL" id="KAF4381168.1"/>
    </source>
</evidence>
<dbReference type="Proteomes" id="UP000525078">
    <property type="component" value="Unassembled WGS sequence"/>
</dbReference>
<dbReference type="EMBL" id="JAATIP010000063">
    <property type="protein sequence ID" value="KAF4381168.1"/>
    <property type="molecule type" value="Genomic_DNA"/>
</dbReference>
<organism evidence="1 2">
    <name type="scientific">Cannabis sativa</name>
    <name type="common">Hemp</name>
    <name type="synonym">Marijuana</name>
    <dbReference type="NCBI Taxonomy" id="3483"/>
    <lineage>
        <taxon>Eukaryota</taxon>
        <taxon>Viridiplantae</taxon>
        <taxon>Streptophyta</taxon>
        <taxon>Embryophyta</taxon>
        <taxon>Tracheophyta</taxon>
        <taxon>Spermatophyta</taxon>
        <taxon>Magnoliopsida</taxon>
        <taxon>eudicotyledons</taxon>
        <taxon>Gunneridae</taxon>
        <taxon>Pentapetalae</taxon>
        <taxon>rosids</taxon>
        <taxon>fabids</taxon>
        <taxon>Rosales</taxon>
        <taxon>Cannabaceae</taxon>
        <taxon>Cannabis</taxon>
    </lineage>
</organism>
<dbReference type="AlphaFoldDB" id="A0A7J6GEB0"/>
<accession>A0A7J6GEB0</accession>
<sequence>MGFSMGGQAIWGCLKYISNRNGHTTGVDEALIPSLKTERESRGEKNMTADGSVVRLDHRRQQELVCGMAVTSRREEKEMS</sequence>
<reference evidence="1 2" key="1">
    <citation type="journal article" date="2020" name="bioRxiv">
        <title>Sequence and annotation of 42 cannabis genomes reveals extensive copy number variation in cannabinoid synthesis and pathogen resistance genes.</title>
        <authorList>
            <person name="Mckernan K.J."/>
            <person name="Helbert Y."/>
            <person name="Kane L.T."/>
            <person name="Ebling H."/>
            <person name="Zhang L."/>
            <person name="Liu B."/>
            <person name="Eaton Z."/>
            <person name="Mclaughlin S."/>
            <person name="Kingan S."/>
            <person name="Baybayan P."/>
            <person name="Concepcion G."/>
            <person name="Jordan M."/>
            <person name="Riva A."/>
            <person name="Barbazuk W."/>
            <person name="Harkins T."/>
        </authorList>
    </citation>
    <scope>NUCLEOTIDE SEQUENCE [LARGE SCALE GENOMIC DNA]</scope>
    <source>
        <strain evidence="2">cv. Jamaican Lion 4</strain>
        <tissue evidence="1">Leaf</tissue>
    </source>
</reference>
<name>A0A7J6GEB0_CANSA</name>
<comment type="caution">
    <text evidence="1">The sequence shown here is derived from an EMBL/GenBank/DDBJ whole genome shotgun (WGS) entry which is preliminary data.</text>
</comment>